<evidence type="ECO:0000259" key="2">
    <source>
        <dbReference type="Pfam" id="PF09557"/>
    </source>
</evidence>
<gene>
    <name evidence="3" type="ORF">SAMN04487971_10757</name>
</gene>
<dbReference type="Proteomes" id="UP000199555">
    <property type="component" value="Unassembled WGS sequence"/>
</dbReference>
<dbReference type="PANTHER" id="PTHR38463:SF1">
    <property type="entry name" value="STRESS RESPONSE PROTEIN YSNF"/>
    <property type="match status" value="1"/>
</dbReference>
<reference evidence="4" key="1">
    <citation type="submission" date="2016-10" db="EMBL/GenBank/DDBJ databases">
        <authorList>
            <person name="Varghese N."/>
            <person name="Submissions S."/>
        </authorList>
    </citation>
    <scope>NUCLEOTIDE SEQUENCE [LARGE SCALE GENOMIC DNA]</scope>
    <source>
        <strain evidence="4">CGMCC 1.7655</strain>
    </source>
</reference>
<evidence type="ECO:0000313" key="3">
    <source>
        <dbReference type="EMBL" id="SDL17641.1"/>
    </source>
</evidence>
<dbReference type="Pfam" id="PF09557">
    <property type="entry name" value="DUF2382"/>
    <property type="match status" value="1"/>
</dbReference>
<keyword evidence="4" id="KW-1185">Reference proteome</keyword>
<organism evidence="3 4">
    <name type="scientific">Paracoccus chinensis</name>
    <dbReference type="NCBI Taxonomy" id="525640"/>
    <lineage>
        <taxon>Bacteria</taxon>
        <taxon>Pseudomonadati</taxon>
        <taxon>Pseudomonadota</taxon>
        <taxon>Alphaproteobacteria</taxon>
        <taxon>Rhodobacterales</taxon>
        <taxon>Paracoccaceae</taxon>
        <taxon>Paracoccus</taxon>
    </lineage>
</organism>
<sequence>MTASTDRDPTTHSPTDREGPEGVAGQLAGEVSSPEDVLTVVQEQAHVSVERRETGGVRVRVVTDEGPVLYPVALEAETVEVTRHPVEREVEAMPAPREEGDVTIIPVVEERAVLVTKLFVVEEIHIRRTRVTETVEVPVTLRRQRAVVEQLEPGAAEPGPGEG</sequence>
<name>A0A1G9HXF7_9RHOB</name>
<evidence type="ECO:0000313" key="4">
    <source>
        <dbReference type="Proteomes" id="UP000199555"/>
    </source>
</evidence>
<feature type="compositionally biased region" description="Basic and acidic residues" evidence="1">
    <location>
        <begin position="1"/>
        <end position="20"/>
    </location>
</feature>
<dbReference type="AlphaFoldDB" id="A0A1G9HXF7"/>
<accession>A0A1G9HXF7</accession>
<dbReference type="InterPro" id="IPR019060">
    <property type="entry name" value="DUF2382"/>
</dbReference>
<evidence type="ECO:0000256" key="1">
    <source>
        <dbReference type="SAM" id="MobiDB-lite"/>
    </source>
</evidence>
<feature type="region of interest" description="Disordered" evidence="1">
    <location>
        <begin position="1"/>
        <end position="34"/>
    </location>
</feature>
<dbReference type="PANTHER" id="PTHR38463">
    <property type="entry name" value="STRESS RESPONSE PROTEIN YSNF"/>
    <property type="match status" value="1"/>
</dbReference>
<dbReference type="RefSeq" id="WP_217629687.1">
    <property type="nucleotide sequence ID" value="NZ_FNGE01000007.1"/>
</dbReference>
<dbReference type="STRING" id="525640.SAMN04487971_10757"/>
<feature type="domain" description="DUF2382" evidence="2">
    <location>
        <begin position="38"/>
        <end position="148"/>
    </location>
</feature>
<proteinExistence type="predicted"/>
<dbReference type="InterPro" id="IPR052967">
    <property type="entry name" value="Stress_Response_Assoc"/>
</dbReference>
<protein>
    <recommendedName>
        <fullName evidence="2">DUF2382 domain-containing protein</fullName>
    </recommendedName>
</protein>
<dbReference type="EMBL" id="FNGE01000007">
    <property type="protein sequence ID" value="SDL17641.1"/>
    <property type="molecule type" value="Genomic_DNA"/>
</dbReference>